<dbReference type="OrthoDB" id="1645589at2"/>
<feature type="active site" description="Proton donor" evidence="10 12">
    <location>
        <position position="174"/>
    </location>
</feature>
<evidence type="ECO:0000256" key="1">
    <source>
        <dbReference type="ARBA" id="ARBA00001782"/>
    </source>
</evidence>
<evidence type="ECO:0000256" key="6">
    <source>
        <dbReference type="ARBA" id="ARBA00009541"/>
    </source>
</evidence>
<evidence type="ECO:0000313" key="16">
    <source>
        <dbReference type="Proteomes" id="UP000461768"/>
    </source>
</evidence>
<dbReference type="Pfam" id="PF00834">
    <property type="entry name" value="Ribul_P_3_epim"/>
    <property type="match status" value="1"/>
</dbReference>
<comment type="similarity">
    <text evidence="6 10 11">Belongs to the ribulose-phosphate 3-epimerase family.</text>
</comment>
<feature type="binding site" evidence="10 14">
    <location>
        <begin position="196"/>
        <end position="197"/>
    </location>
    <ligand>
        <name>substrate</name>
    </ligand>
</feature>
<keyword evidence="16" id="KW-1185">Reference proteome</keyword>
<dbReference type="NCBIfam" id="TIGR01163">
    <property type="entry name" value="rpe"/>
    <property type="match status" value="1"/>
</dbReference>
<feature type="binding site" evidence="10 14">
    <location>
        <position position="7"/>
    </location>
    <ligand>
        <name>substrate</name>
    </ligand>
</feature>
<dbReference type="InterPro" id="IPR000056">
    <property type="entry name" value="Ribul_P_3_epim-like"/>
</dbReference>
<evidence type="ECO:0000256" key="13">
    <source>
        <dbReference type="PIRSR" id="PIRSR001461-2"/>
    </source>
</evidence>
<dbReference type="PANTHER" id="PTHR11749">
    <property type="entry name" value="RIBULOSE-5-PHOSPHATE-3-EPIMERASE"/>
    <property type="match status" value="1"/>
</dbReference>
<feature type="active site" description="Proton acceptor" evidence="10 12">
    <location>
        <position position="34"/>
    </location>
</feature>
<dbReference type="NCBIfam" id="NF004076">
    <property type="entry name" value="PRK05581.1-4"/>
    <property type="match status" value="1"/>
</dbReference>
<dbReference type="InterPro" id="IPR013785">
    <property type="entry name" value="Aldolase_TIM"/>
</dbReference>
<dbReference type="GO" id="GO:0006098">
    <property type="term" value="P:pentose-phosphate shunt"/>
    <property type="evidence" value="ECO:0007669"/>
    <property type="project" value="UniProtKB-UniRule"/>
</dbReference>
<evidence type="ECO:0000256" key="8">
    <source>
        <dbReference type="ARBA" id="ARBA00022723"/>
    </source>
</evidence>
<dbReference type="HAMAP" id="MF_02227">
    <property type="entry name" value="RPE"/>
    <property type="match status" value="1"/>
</dbReference>
<evidence type="ECO:0000256" key="11">
    <source>
        <dbReference type="PIRNR" id="PIRNR001461"/>
    </source>
</evidence>
<dbReference type="EC" id="5.1.3.1" evidence="7 10"/>
<feature type="binding site" evidence="14">
    <location>
        <position position="176"/>
    </location>
    <ligand>
        <name>substrate</name>
    </ligand>
</feature>
<keyword evidence="13" id="KW-0862">Zinc</keyword>
<dbReference type="FunFam" id="3.20.20.70:FF:000004">
    <property type="entry name" value="Ribulose-phosphate 3-epimerase"/>
    <property type="match status" value="1"/>
</dbReference>
<keyword evidence="9 10" id="KW-0413">Isomerase</keyword>
<dbReference type="InterPro" id="IPR011060">
    <property type="entry name" value="RibuloseP-bd_barrel"/>
</dbReference>
<dbReference type="InterPro" id="IPR026019">
    <property type="entry name" value="Ribul_P_3_epim"/>
</dbReference>
<evidence type="ECO:0000256" key="10">
    <source>
        <dbReference type="HAMAP-Rule" id="MF_02227"/>
    </source>
</evidence>
<dbReference type="RefSeq" id="WP_151145036.1">
    <property type="nucleotide sequence ID" value="NZ_WAGX01000005.1"/>
</dbReference>
<feature type="binding site" evidence="10 14">
    <location>
        <position position="65"/>
    </location>
    <ligand>
        <name>substrate</name>
    </ligand>
</feature>
<dbReference type="GO" id="GO:0005737">
    <property type="term" value="C:cytoplasm"/>
    <property type="evidence" value="ECO:0007669"/>
    <property type="project" value="UniProtKB-ARBA"/>
</dbReference>
<keyword evidence="13" id="KW-0170">Cobalt</keyword>
<evidence type="ECO:0000256" key="4">
    <source>
        <dbReference type="ARBA" id="ARBA00001947"/>
    </source>
</evidence>
<comment type="catalytic activity">
    <reaction evidence="1 10 11">
        <text>D-ribulose 5-phosphate = D-xylulose 5-phosphate</text>
        <dbReference type="Rhea" id="RHEA:13677"/>
        <dbReference type="ChEBI" id="CHEBI:57737"/>
        <dbReference type="ChEBI" id="CHEBI:58121"/>
        <dbReference type="EC" id="5.1.3.1"/>
    </reaction>
</comment>
<sequence length="221" mass="23795">MFALAPSILAADFKNLGNGLEKIQKSGASYVHLDVMDGRFVPSISFGMPVIESIRSISNCVFDVHLMVEEPERYIDDFIACGGDSITIHAEATTHVSRAISQIKASGVKAGIALNPSTPLNVLDYILDQVDMVLIMTVNPGFGGQKYIDSSTRKITELRNLMNDCGLSTDIQVDGGITLDNVSTVIEAGANIIVAGSAVFQGDIEKNTKDFLRIMKNSILI</sequence>
<dbReference type="SUPFAM" id="SSF51366">
    <property type="entry name" value="Ribulose-phoshate binding barrel"/>
    <property type="match status" value="1"/>
</dbReference>
<feature type="binding site" evidence="10 13">
    <location>
        <position position="174"/>
    </location>
    <ligand>
        <name>a divalent metal cation</name>
        <dbReference type="ChEBI" id="CHEBI:60240"/>
    </ligand>
</feature>
<feature type="binding site" evidence="10 13">
    <location>
        <position position="65"/>
    </location>
    <ligand>
        <name>a divalent metal cation</name>
        <dbReference type="ChEBI" id="CHEBI:60240"/>
    </ligand>
</feature>
<feature type="binding site" evidence="10 13">
    <location>
        <position position="34"/>
    </location>
    <ligand>
        <name>a divalent metal cation</name>
        <dbReference type="ChEBI" id="CHEBI:60240"/>
    </ligand>
</feature>
<evidence type="ECO:0000256" key="12">
    <source>
        <dbReference type="PIRSR" id="PIRSR001461-1"/>
    </source>
</evidence>
<keyword evidence="10 11" id="KW-0119">Carbohydrate metabolism</keyword>
<dbReference type="Gene3D" id="3.20.20.70">
    <property type="entry name" value="Aldolase class I"/>
    <property type="match status" value="1"/>
</dbReference>
<keyword evidence="13" id="KW-0464">Manganese</keyword>
<dbReference type="EMBL" id="WAGX01000005">
    <property type="protein sequence ID" value="KAB1438130.1"/>
    <property type="molecule type" value="Genomic_DNA"/>
</dbReference>
<organism evidence="15 16">
    <name type="scientific">Candidatus Galacturonatibacter soehngenii</name>
    <dbReference type="NCBI Taxonomy" id="2307010"/>
    <lineage>
        <taxon>Bacteria</taxon>
        <taxon>Bacillati</taxon>
        <taxon>Bacillota</taxon>
        <taxon>Clostridia</taxon>
        <taxon>Lachnospirales</taxon>
        <taxon>Lachnospiraceae</taxon>
        <taxon>Candidatus Galacturonatibacter</taxon>
    </lineage>
</organism>
<dbReference type="PIRSF" id="PIRSF001461">
    <property type="entry name" value="RPE"/>
    <property type="match status" value="1"/>
</dbReference>
<evidence type="ECO:0000256" key="5">
    <source>
        <dbReference type="ARBA" id="ARBA00001954"/>
    </source>
</evidence>
<evidence type="ECO:0000256" key="2">
    <source>
        <dbReference type="ARBA" id="ARBA00001936"/>
    </source>
</evidence>
<name>A0A7V7QK54_9FIRM</name>
<comment type="pathway">
    <text evidence="10">Carbohydrate degradation.</text>
</comment>
<dbReference type="GO" id="GO:0004750">
    <property type="term" value="F:D-ribulose-phosphate 3-epimerase activity"/>
    <property type="evidence" value="ECO:0007669"/>
    <property type="project" value="UniProtKB-UniRule"/>
</dbReference>
<feature type="binding site" evidence="10 14">
    <location>
        <begin position="141"/>
        <end position="144"/>
    </location>
    <ligand>
        <name>substrate</name>
    </ligand>
</feature>
<comment type="function">
    <text evidence="10">Catalyzes the reversible epimerization of D-ribulose 5-phosphate to D-xylulose 5-phosphate.</text>
</comment>
<reference evidence="15 16" key="2">
    <citation type="submission" date="2020-02" db="EMBL/GenBank/DDBJ databases">
        <title>Candidatus Galacturonibacter soehngenii shows hetero-acetogenic catabolism of galacturonic acid but lacks a canonical carbon monoxide dehydrogenase/acetyl-CoA synthase complex.</title>
        <authorList>
            <person name="Diender M."/>
            <person name="Stouten G.R."/>
            <person name="Petersen J.F."/>
            <person name="Nielsen P.H."/>
            <person name="Dueholm M.S."/>
            <person name="Pronk J.T."/>
            <person name="Van Loosdrecht M.C.M."/>
        </authorList>
    </citation>
    <scope>NUCLEOTIDE SEQUENCE [LARGE SCALE GENOMIC DNA]</scope>
    <source>
        <strain evidence="15">GalUA</strain>
    </source>
</reference>
<accession>A0A7V7QK54</accession>
<evidence type="ECO:0000256" key="9">
    <source>
        <dbReference type="ARBA" id="ARBA00023235"/>
    </source>
</evidence>
<comment type="cofactor">
    <cofactor evidence="3">
        <name>Co(2+)</name>
        <dbReference type="ChEBI" id="CHEBI:48828"/>
    </cofactor>
</comment>
<comment type="cofactor">
    <cofactor evidence="4">
        <name>Zn(2+)</name>
        <dbReference type="ChEBI" id="CHEBI:29105"/>
    </cofactor>
</comment>
<comment type="caution">
    <text evidence="15">The sequence shown here is derived from an EMBL/GenBank/DDBJ whole genome shotgun (WGS) entry which is preliminary data.</text>
</comment>
<comment type="cofactor">
    <cofactor evidence="2">
        <name>Mn(2+)</name>
        <dbReference type="ChEBI" id="CHEBI:29035"/>
    </cofactor>
</comment>
<dbReference type="GO" id="GO:0019323">
    <property type="term" value="P:pentose catabolic process"/>
    <property type="evidence" value="ECO:0007669"/>
    <property type="project" value="UniProtKB-UniRule"/>
</dbReference>
<feature type="binding site" evidence="10">
    <location>
        <begin position="174"/>
        <end position="176"/>
    </location>
    <ligand>
        <name>substrate</name>
    </ligand>
</feature>
<protein>
    <recommendedName>
        <fullName evidence="7 10">Ribulose-phosphate 3-epimerase</fullName>
        <ecNumber evidence="7 10">5.1.3.1</ecNumber>
    </recommendedName>
</protein>
<evidence type="ECO:0000256" key="3">
    <source>
        <dbReference type="ARBA" id="ARBA00001941"/>
    </source>
</evidence>
<evidence type="ECO:0000256" key="14">
    <source>
        <dbReference type="PIRSR" id="PIRSR001461-3"/>
    </source>
</evidence>
<dbReference type="AlphaFoldDB" id="A0A7V7QK54"/>
<feature type="binding site" evidence="10 13">
    <location>
        <position position="32"/>
    </location>
    <ligand>
        <name>a divalent metal cation</name>
        <dbReference type="ChEBI" id="CHEBI:60240"/>
    </ligand>
</feature>
<reference evidence="15 16" key="1">
    <citation type="submission" date="2019-09" db="EMBL/GenBank/DDBJ databases">
        <authorList>
            <person name="Valk L.C."/>
        </authorList>
    </citation>
    <scope>NUCLEOTIDE SEQUENCE [LARGE SCALE GENOMIC DNA]</scope>
    <source>
        <strain evidence="15">GalUA</strain>
    </source>
</reference>
<dbReference type="GO" id="GO:0046872">
    <property type="term" value="F:metal ion binding"/>
    <property type="evidence" value="ECO:0007669"/>
    <property type="project" value="UniProtKB-UniRule"/>
</dbReference>
<proteinExistence type="inferred from homology"/>
<comment type="cofactor">
    <cofactor evidence="5">
        <name>Fe(2+)</name>
        <dbReference type="ChEBI" id="CHEBI:29033"/>
    </cofactor>
</comment>
<evidence type="ECO:0000313" key="15">
    <source>
        <dbReference type="EMBL" id="KAB1438130.1"/>
    </source>
</evidence>
<gene>
    <name evidence="10" type="primary">rpe</name>
    <name evidence="15" type="ORF">F7O84_11255</name>
</gene>
<keyword evidence="8 10" id="KW-0479">Metal-binding</keyword>
<evidence type="ECO:0000256" key="7">
    <source>
        <dbReference type="ARBA" id="ARBA00013188"/>
    </source>
</evidence>
<dbReference type="CDD" id="cd00429">
    <property type="entry name" value="RPE"/>
    <property type="match status" value="1"/>
</dbReference>
<comment type="cofactor">
    <cofactor evidence="10 13">
        <name>a divalent metal cation</name>
        <dbReference type="ChEBI" id="CHEBI:60240"/>
    </cofactor>
    <text evidence="10 13">Binds 1 divalent metal cation per subunit.</text>
</comment>
<dbReference type="Proteomes" id="UP000461768">
    <property type="component" value="Unassembled WGS sequence"/>
</dbReference>